<evidence type="ECO:0008006" key="5">
    <source>
        <dbReference type="Google" id="ProtNLM"/>
    </source>
</evidence>
<keyword evidence="2" id="KW-0812">Transmembrane</keyword>
<sequence length="135" mass="15365">KHLSLIYSCCDTVTKVQSYEGYSESVSCPYESQNSLKYICRGNRPSTLINKYGIHDDKTARIFTATISDLHSVDAGQYWCGVTRTGSDIYTEFLSSILFSSSLLFNSSQTAYLSDLIYHVIVQCCRICWIFCYKK</sequence>
<evidence type="ECO:0000256" key="2">
    <source>
        <dbReference type="ARBA" id="ARBA00022692"/>
    </source>
</evidence>
<dbReference type="Ensembl" id="ENSPNYT00000029219.1">
    <property type="protein sequence ID" value="ENSPNYP00000028525.1"/>
    <property type="gene ID" value="ENSPNYG00000021434.1"/>
</dbReference>
<dbReference type="GO" id="GO:0005886">
    <property type="term" value="C:plasma membrane"/>
    <property type="evidence" value="ECO:0007669"/>
    <property type="project" value="TreeGrafter"/>
</dbReference>
<comment type="subcellular location">
    <subcellularLocation>
        <location evidence="1">Membrane</location>
    </subcellularLocation>
</comment>
<name>A0A3B4H021_9CICH</name>
<evidence type="ECO:0000256" key="3">
    <source>
        <dbReference type="ARBA" id="ARBA00023136"/>
    </source>
</evidence>
<dbReference type="GeneTree" id="ENSGT00950000182977"/>
<dbReference type="GO" id="GO:0004888">
    <property type="term" value="F:transmembrane signaling receptor activity"/>
    <property type="evidence" value="ECO:0007669"/>
    <property type="project" value="TreeGrafter"/>
</dbReference>
<proteinExistence type="predicted"/>
<dbReference type="InterPro" id="IPR036179">
    <property type="entry name" value="Ig-like_dom_sf"/>
</dbReference>
<protein>
    <recommendedName>
        <fullName evidence="5">Immunoglobulin V-set domain-containing protein</fullName>
    </recommendedName>
</protein>
<keyword evidence="3" id="KW-0472">Membrane</keyword>
<dbReference type="SUPFAM" id="SSF48726">
    <property type="entry name" value="Immunoglobulin"/>
    <property type="match status" value="1"/>
</dbReference>
<dbReference type="PANTHER" id="PTHR11860:SF118">
    <property type="entry name" value="CMRF35-LIKE MOLECULE 3-RELATED"/>
    <property type="match status" value="1"/>
</dbReference>
<organism evidence="4">
    <name type="scientific">Pundamilia nyererei</name>
    <dbReference type="NCBI Taxonomy" id="303518"/>
    <lineage>
        <taxon>Eukaryota</taxon>
        <taxon>Metazoa</taxon>
        <taxon>Chordata</taxon>
        <taxon>Craniata</taxon>
        <taxon>Vertebrata</taxon>
        <taxon>Euteleostomi</taxon>
        <taxon>Actinopterygii</taxon>
        <taxon>Neopterygii</taxon>
        <taxon>Teleostei</taxon>
        <taxon>Neoteleostei</taxon>
        <taxon>Acanthomorphata</taxon>
        <taxon>Ovalentaria</taxon>
        <taxon>Cichlomorphae</taxon>
        <taxon>Cichliformes</taxon>
        <taxon>Cichlidae</taxon>
        <taxon>African cichlids</taxon>
        <taxon>Pseudocrenilabrinae</taxon>
        <taxon>Haplochromini</taxon>
        <taxon>Pundamilia</taxon>
    </lineage>
</organism>
<dbReference type="PANTHER" id="PTHR11860">
    <property type="entry name" value="POLYMERIC-IMMUNOGLOBULIN RECEPTOR"/>
    <property type="match status" value="1"/>
</dbReference>
<evidence type="ECO:0000256" key="1">
    <source>
        <dbReference type="ARBA" id="ARBA00004370"/>
    </source>
</evidence>
<reference evidence="4" key="1">
    <citation type="submission" date="2023-09" db="UniProtKB">
        <authorList>
            <consortium name="Ensembl"/>
        </authorList>
    </citation>
    <scope>IDENTIFICATION</scope>
</reference>
<dbReference type="InterPro" id="IPR050671">
    <property type="entry name" value="CD300_family_receptors"/>
</dbReference>
<accession>A0A3B4H021</accession>
<dbReference type="InterPro" id="IPR013783">
    <property type="entry name" value="Ig-like_fold"/>
</dbReference>
<dbReference type="AlphaFoldDB" id="A0A3B4H021"/>
<dbReference type="Gene3D" id="2.60.40.10">
    <property type="entry name" value="Immunoglobulins"/>
    <property type="match status" value="1"/>
</dbReference>
<evidence type="ECO:0000313" key="4">
    <source>
        <dbReference type="Ensembl" id="ENSPNYP00000028525.1"/>
    </source>
</evidence>